<evidence type="ECO:0000313" key="4">
    <source>
        <dbReference type="Proteomes" id="UP000185491"/>
    </source>
</evidence>
<dbReference type="OrthoDB" id="9803529at2"/>
<dbReference type="STRING" id="161895.CPHO_05895"/>
<dbReference type="SUPFAM" id="SSF101960">
    <property type="entry name" value="Stabilizer of iron transporter SufD"/>
    <property type="match status" value="1"/>
</dbReference>
<dbReference type="Proteomes" id="UP000185491">
    <property type="component" value="Chromosome"/>
</dbReference>
<evidence type="ECO:0000259" key="2">
    <source>
        <dbReference type="Pfam" id="PF01458"/>
    </source>
</evidence>
<reference evidence="3 4" key="1">
    <citation type="submission" date="2014-08" db="EMBL/GenBank/DDBJ databases">
        <title>Complete genome sequence of Corynebacterium phocae M408/89/1(T)(=DSM 44612(T)), isolated from the common seal (Phoca vitulina).</title>
        <authorList>
            <person name="Ruckert C."/>
            <person name="Albersmeier A."/>
            <person name="Winkler A."/>
            <person name="Kalinowski J."/>
        </authorList>
    </citation>
    <scope>NUCLEOTIDE SEQUENCE [LARGE SCALE GENOMIC DNA]</scope>
    <source>
        <strain evidence="3 4">M408/89/1</strain>
    </source>
</reference>
<evidence type="ECO:0000256" key="1">
    <source>
        <dbReference type="ARBA" id="ARBA00043967"/>
    </source>
</evidence>
<name>A0A1L7D303_9CORY</name>
<dbReference type="InterPro" id="IPR011542">
    <property type="entry name" value="SUF_FeS_clus_asmbl_SufD"/>
</dbReference>
<gene>
    <name evidence="3" type="ORF">CPHO_05895</name>
</gene>
<dbReference type="NCBIfam" id="TIGR01981">
    <property type="entry name" value="sufD"/>
    <property type="match status" value="1"/>
</dbReference>
<dbReference type="EMBL" id="CP009249">
    <property type="protein sequence ID" value="APT92498.1"/>
    <property type="molecule type" value="Genomic_DNA"/>
</dbReference>
<dbReference type="KEGG" id="cpho:CPHO_05895"/>
<keyword evidence="4" id="KW-1185">Reference proteome</keyword>
<dbReference type="AlphaFoldDB" id="A0A1L7D303"/>
<evidence type="ECO:0000313" key="3">
    <source>
        <dbReference type="EMBL" id="APT92498.1"/>
    </source>
</evidence>
<dbReference type="InterPro" id="IPR055346">
    <property type="entry name" value="Fe-S_cluster_assembly_SufBD"/>
</dbReference>
<dbReference type="InterPro" id="IPR037284">
    <property type="entry name" value="SUF_FeS_clus_asmbl_SufBD_sf"/>
</dbReference>
<comment type="similarity">
    <text evidence="1">Belongs to the iron-sulfur cluster assembly SufBD family.</text>
</comment>
<dbReference type="GO" id="GO:0016226">
    <property type="term" value="P:iron-sulfur cluster assembly"/>
    <property type="evidence" value="ECO:0007669"/>
    <property type="project" value="InterPro"/>
</dbReference>
<organism evidence="3 4">
    <name type="scientific">Corynebacterium phocae</name>
    <dbReference type="NCBI Taxonomy" id="161895"/>
    <lineage>
        <taxon>Bacteria</taxon>
        <taxon>Bacillati</taxon>
        <taxon>Actinomycetota</taxon>
        <taxon>Actinomycetes</taxon>
        <taxon>Mycobacteriales</taxon>
        <taxon>Corynebacteriaceae</taxon>
        <taxon>Corynebacterium</taxon>
    </lineage>
</organism>
<feature type="domain" description="SUF system FeS cluster assembly SufBD core" evidence="2">
    <location>
        <begin position="123"/>
        <end position="359"/>
    </location>
</feature>
<sequence length="390" mass="42385">MVASNEFNLNKVTKGDQLSSHNVEDFKIPTGRDEVWRFISLRSLRGLHNGKFATAVAQDIAVTEAEGVTSETVGPGDERLKRAAAPNDRVAAQAFTSMPEAQVVTIAADTKLDKPVTVTITGKGEDVTSFGATVIDAGRHSEATVVLKYVGSGTHADNIHFLVGDGAHLNVVVDVDWNDDAVHLSQHVALMGRDAVLRHTAAIFGGQVVRMVPRVNFTAPGADAEMLGIYFADSGQYFENRLLVDHSIPSCRSNVMYKGALQNTKDVKDRKAEARTCWVGDVLIRAGAQGTDTYETNNNLILTEGARADAIPNLEIETGEIAGAGHAATVGRFDDLEVFYLKSRGIPEEEARRLIIRGFFSEVIGRIRVESLREDLESRVLEELNKSNTL</sequence>
<dbReference type="InterPro" id="IPR000825">
    <property type="entry name" value="SUF_FeS_clus_asmbl_SufBD_core"/>
</dbReference>
<dbReference type="RefSeq" id="WP_075734032.1">
    <property type="nucleotide sequence ID" value="NZ_CP009249.1"/>
</dbReference>
<accession>A0A1L7D303</accession>
<proteinExistence type="inferred from homology"/>
<protein>
    <recommendedName>
        <fullName evidence="2">SUF system FeS cluster assembly SufBD core domain-containing protein</fullName>
    </recommendedName>
</protein>
<dbReference type="Pfam" id="PF01458">
    <property type="entry name" value="SUFBD_core"/>
    <property type="match status" value="1"/>
</dbReference>
<dbReference type="PANTHER" id="PTHR43575:SF1">
    <property type="entry name" value="PROTEIN ABCI7, CHLOROPLASTIC"/>
    <property type="match status" value="1"/>
</dbReference>
<dbReference type="PANTHER" id="PTHR43575">
    <property type="entry name" value="PROTEIN ABCI7, CHLOROPLASTIC"/>
    <property type="match status" value="1"/>
</dbReference>